<keyword evidence="4 8" id="KW-0812">Transmembrane</keyword>
<accession>A0ABX4MDT7</accession>
<feature type="transmembrane region" description="Helical" evidence="8">
    <location>
        <begin position="430"/>
        <end position="448"/>
    </location>
</feature>
<gene>
    <name evidence="9" type="ORF">BW737_001275</name>
</gene>
<comment type="similarity">
    <text evidence="2">Belongs to the polysaccharide synthase family.</text>
</comment>
<dbReference type="Pfam" id="PF13440">
    <property type="entry name" value="Polysacc_synt_3"/>
    <property type="match status" value="1"/>
</dbReference>
<dbReference type="EMBL" id="MTPX02000009">
    <property type="protein sequence ID" value="PHP53635.1"/>
    <property type="molecule type" value="Genomic_DNA"/>
</dbReference>
<evidence type="ECO:0000313" key="9">
    <source>
        <dbReference type="EMBL" id="PHP53635.1"/>
    </source>
</evidence>
<proteinExistence type="inferred from homology"/>
<feature type="region of interest" description="Disordered" evidence="7">
    <location>
        <begin position="23"/>
        <end position="52"/>
    </location>
</feature>
<feature type="compositionally biased region" description="Basic residues" evidence="7">
    <location>
        <begin position="29"/>
        <end position="42"/>
    </location>
</feature>
<keyword evidence="5 8" id="KW-1133">Transmembrane helix</keyword>
<protein>
    <submittedName>
        <fullName evidence="9">Lipopolysaccharide biosynthesis protein</fullName>
    </submittedName>
</protein>
<evidence type="ECO:0000313" key="10">
    <source>
        <dbReference type="Proteomes" id="UP000194577"/>
    </source>
</evidence>
<keyword evidence="6 8" id="KW-0472">Membrane</keyword>
<feature type="transmembrane region" description="Helical" evidence="8">
    <location>
        <begin position="484"/>
        <end position="501"/>
    </location>
</feature>
<dbReference type="PANTHER" id="PTHR30250">
    <property type="entry name" value="PST FAMILY PREDICTED COLANIC ACID TRANSPORTER"/>
    <property type="match status" value="1"/>
</dbReference>
<feature type="transmembrane region" description="Helical" evidence="8">
    <location>
        <begin position="540"/>
        <end position="565"/>
    </location>
</feature>
<sequence>MPQRPVHGYPRHPAGLLAQVRATASRTRLGPRRRPAWRRRREPRSGGGCIPPVAGGCGRGAAPRRPGPRPLLRCFGRVAVSGAEAERTDSSSPPHPRLQGVEGSGLGKRAAKAAGQTVWTQGLRILLQLGNVVVLARLLDDRAYGVVGMVTAVVGVATIFQDFGLSTAAIQGRTLSHGQRSNLWWLNTIAGLVLTGIGAAISPLLATFYHEPAVAGVCAAIAPTFLMAGMVNQYRADLNRRLLVGRVLTVDLIAAALALALGALTAAWGWSYWALVVQRIVTALVPFIALPLIAGWLPRWYDRYEPMRALLGFGVQMAGTQMVSYLASNLDSILMGRLFGAGTLGLYNRAVQTLRTPLNQFRPQVTTLGLSVVAKLQDDDERTLAYLRRGQLGLGYPVFLSMGIVVAAAPAVVSVVLGDHWLRVVPYMRLVAVGEGLTTLSMVGGWIYTSRALGRAYLRYTMLSAVVRMAAIIIGAHFGALGVAYAYVASPLILWPVSLLWAGRASGLNTVPLVWNGLRILAMSGAATLAAWGLCALVSGLPAFIVCLVAVVGMSLAMALLWLVLPSVRVDMYELGRMTRMMVKR</sequence>
<feature type="transmembrane region" description="Helical" evidence="8">
    <location>
        <begin position="276"/>
        <end position="297"/>
    </location>
</feature>
<feature type="transmembrane region" description="Helical" evidence="8">
    <location>
        <begin position="143"/>
        <end position="163"/>
    </location>
</feature>
<dbReference type="PANTHER" id="PTHR30250:SF10">
    <property type="entry name" value="LIPOPOLYSACCHARIDE BIOSYNTHESIS PROTEIN WZXC"/>
    <property type="match status" value="1"/>
</dbReference>
<evidence type="ECO:0000256" key="8">
    <source>
        <dbReference type="SAM" id="Phobius"/>
    </source>
</evidence>
<keyword evidence="3" id="KW-1003">Cell membrane</keyword>
<feature type="transmembrane region" description="Helical" evidence="8">
    <location>
        <begin position="394"/>
        <end position="418"/>
    </location>
</feature>
<evidence type="ECO:0000256" key="6">
    <source>
        <dbReference type="ARBA" id="ARBA00023136"/>
    </source>
</evidence>
<feature type="transmembrane region" description="Helical" evidence="8">
    <location>
        <begin position="243"/>
        <end position="270"/>
    </location>
</feature>
<evidence type="ECO:0000256" key="1">
    <source>
        <dbReference type="ARBA" id="ARBA00004651"/>
    </source>
</evidence>
<feature type="transmembrane region" description="Helical" evidence="8">
    <location>
        <begin position="184"/>
        <end position="206"/>
    </location>
</feature>
<feature type="transmembrane region" description="Helical" evidence="8">
    <location>
        <begin position="513"/>
        <end position="534"/>
    </location>
</feature>
<evidence type="ECO:0000256" key="2">
    <source>
        <dbReference type="ARBA" id="ARBA00007430"/>
    </source>
</evidence>
<reference evidence="9 10" key="1">
    <citation type="submission" date="2017-10" db="EMBL/GenBank/DDBJ databases">
        <title>Draft genome sequence of cellulolytic Actinomyces sp CtC72 isolated from cattle rumen fluid.</title>
        <authorList>
            <person name="Joshi A.J."/>
            <person name="Vasudevan G."/>
            <person name="Lanjekar V.B."/>
            <person name="Hivarkar S."/>
            <person name="Engineer A."/>
            <person name="Pore S.D."/>
            <person name="Dhakephalkar P.K."/>
            <person name="Dagar S."/>
        </authorList>
    </citation>
    <scope>NUCLEOTIDE SEQUENCE [LARGE SCALE GENOMIC DNA]</scope>
    <source>
        <strain evidence="10">CtC72</strain>
    </source>
</reference>
<dbReference type="CDD" id="cd13127">
    <property type="entry name" value="MATE_tuaB_like"/>
    <property type="match status" value="1"/>
</dbReference>
<feature type="transmembrane region" description="Helical" evidence="8">
    <location>
        <begin position="212"/>
        <end position="231"/>
    </location>
</feature>
<evidence type="ECO:0000256" key="5">
    <source>
        <dbReference type="ARBA" id="ARBA00022989"/>
    </source>
</evidence>
<comment type="caution">
    <text evidence="9">The sequence shown here is derived from an EMBL/GenBank/DDBJ whole genome shotgun (WGS) entry which is preliminary data.</text>
</comment>
<dbReference type="Proteomes" id="UP000194577">
    <property type="component" value="Unassembled WGS sequence"/>
</dbReference>
<evidence type="ECO:0000256" key="3">
    <source>
        <dbReference type="ARBA" id="ARBA00022475"/>
    </source>
</evidence>
<dbReference type="InterPro" id="IPR050833">
    <property type="entry name" value="Poly_Biosynth_Transport"/>
</dbReference>
<comment type="subcellular location">
    <subcellularLocation>
        <location evidence="1">Cell membrane</location>
        <topology evidence="1">Multi-pass membrane protein</topology>
    </subcellularLocation>
</comment>
<keyword evidence="10" id="KW-1185">Reference proteome</keyword>
<evidence type="ECO:0000256" key="4">
    <source>
        <dbReference type="ARBA" id="ARBA00022692"/>
    </source>
</evidence>
<name>A0ABX4MDT7_9ACTO</name>
<feature type="transmembrane region" description="Helical" evidence="8">
    <location>
        <begin position="460"/>
        <end position="478"/>
    </location>
</feature>
<organism evidence="9 10">
    <name type="scientific">Actinomyces ruminis</name>
    <dbReference type="NCBI Taxonomy" id="1937003"/>
    <lineage>
        <taxon>Bacteria</taxon>
        <taxon>Bacillati</taxon>
        <taxon>Actinomycetota</taxon>
        <taxon>Actinomycetes</taxon>
        <taxon>Actinomycetales</taxon>
        <taxon>Actinomycetaceae</taxon>
        <taxon>Actinomyces</taxon>
    </lineage>
</organism>
<evidence type="ECO:0000256" key="7">
    <source>
        <dbReference type="SAM" id="MobiDB-lite"/>
    </source>
</evidence>